<dbReference type="GO" id="GO:0005886">
    <property type="term" value="C:plasma membrane"/>
    <property type="evidence" value="ECO:0007669"/>
    <property type="project" value="UniProtKB-ARBA"/>
</dbReference>
<dbReference type="InterPro" id="IPR050086">
    <property type="entry name" value="MetN_ABC_transporter-like"/>
</dbReference>
<dbReference type="InterPro" id="IPR027417">
    <property type="entry name" value="P-loop_NTPase"/>
</dbReference>
<evidence type="ECO:0000256" key="4">
    <source>
        <dbReference type="ARBA" id="ARBA00022741"/>
    </source>
</evidence>
<dbReference type="PATRIC" id="fig|1393034.3.peg.778"/>
<keyword evidence="13" id="KW-1185">Reference proteome</keyword>
<reference evidence="13" key="1">
    <citation type="submission" date="2016-01" db="EMBL/GenBank/DDBJ databases">
        <authorList>
            <person name="Mitreva M."/>
            <person name="Pepin K.H."/>
            <person name="Mihindukulasuriya K.A."/>
            <person name="Fulton R."/>
            <person name="Fronick C."/>
            <person name="O'Laughlin M."/>
            <person name="Miner T."/>
            <person name="Herter B."/>
            <person name="Rosa B.A."/>
            <person name="Cordes M."/>
            <person name="Tomlinson C."/>
            <person name="Wollam A."/>
            <person name="Palsikar V.B."/>
            <person name="Mardis E.R."/>
            <person name="Wilson R.K."/>
        </authorList>
    </citation>
    <scope>NUCLEOTIDE SEQUENCE [LARGE SCALE GENOMIC DNA]</scope>
    <source>
        <strain evidence="13">DNF00019</strain>
    </source>
</reference>
<name>A0A133XUS8_9ACTN</name>
<organism evidence="12 13">
    <name type="scientific">Atopobium deltae</name>
    <dbReference type="NCBI Taxonomy" id="1393034"/>
    <lineage>
        <taxon>Bacteria</taxon>
        <taxon>Bacillati</taxon>
        <taxon>Actinomycetota</taxon>
        <taxon>Coriobacteriia</taxon>
        <taxon>Coriobacteriales</taxon>
        <taxon>Atopobiaceae</taxon>
        <taxon>Atopobium</taxon>
    </lineage>
</organism>
<dbReference type="Pfam" id="PF00005">
    <property type="entry name" value="ABC_tran"/>
    <property type="match status" value="1"/>
</dbReference>
<evidence type="ECO:0000256" key="10">
    <source>
        <dbReference type="ARBA" id="ARBA00063837"/>
    </source>
</evidence>
<evidence type="ECO:0000313" key="12">
    <source>
        <dbReference type="EMBL" id="KXB34706.1"/>
    </source>
</evidence>
<keyword evidence="5 12" id="KW-0067">ATP-binding</keyword>
<dbReference type="PANTHER" id="PTHR43166:SF30">
    <property type="entry name" value="METHIONINE IMPORT ATP-BINDING PROTEIN METN"/>
    <property type="match status" value="1"/>
</dbReference>
<comment type="caution">
    <text evidence="12">The sequence shown here is derived from an EMBL/GenBank/DDBJ whole genome shotgun (WGS) entry which is preliminary data.</text>
</comment>
<comment type="similarity">
    <text evidence="1">Belongs to the ABC transporter superfamily.</text>
</comment>
<comment type="function">
    <text evidence="9">Part of the ABC transporter FtsEX involved in cellular division. Has ATPase activity.</text>
</comment>
<evidence type="ECO:0000256" key="7">
    <source>
        <dbReference type="ARBA" id="ARBA00022970"/>
    </source>
</evidence>
<dbReference type="GO" id="GO:0005524">
    <property type="term" value="F:ATP binding"/>
    <property type="evidence" value="ECO:0007669"/>
    <property type="project" value="UniProtKB-KW"/>
</dbReference>
<dbReference type="SUPFAM" id="SSF52540">
    <property type="entry name" value="P-loop containing nucleoside triphosphate hydrolases"/>
    <property type="match status" value="1"/>
</dbReference>
<dbReference type="GO" id="GO:0006865">
    <property type="term" value="P:amino acid transport"/>
    <property type="evidence" value="ECO:0007669"/>
    <property type="project" value="UniProtKB-KW"/>
</dbReference>
<evidence type="ECO:0000259" key="11">
    <source>
        <dbReference type="PROSITE" id="PS50893"/>
    </source>
</evidence>
<keyword evidence="7" id="KW-0029">Amino-acid transport</keyword>
<keyword evidence="6" id="KW-1278">Translocase</keyword>
<keyword evidence="8" id="KW-0472">Membrane</keyword>
<protein>
    <submittedName>
        <fullName evidence="12">ABC transporter, ATP-binding protein</fullName>
    </submittedName>
</protein>
<evidence type="ECO:0000256" key="5">
    <source>
        <dbReference type="ARBA" id="ARBA00022840"/>
    </source>
</evidence>
<dbReference type="RefSeq" id="WP_066305395.1">
    <property type="nucleotide sequence ID" value="NZ_KQ959492.1"/>
</dbReference>
<evidence type="ECO:0000256" key="2">
    <source>
        <dbReference type="ARBA" id="ARBA00022448"/>
    </source>
</evidence>
<dbReference type="FunFam" id="3.40.50.300:FF:000056">
    <property type="entry name" value="Cell division ATP-binding protein FtsE"/>
    <property type="match status" value="1"/>
</dbReference>
<evidence type="ECO:0000256" key="8">
    <source>
        <dbReference type="ARBA" id="ARBA00023136"/>
    </source>
</evidence>
<dbReference type="PROSITE" id="PS00211">
    <property type="entry name" value="ABC_TRANSPORTER_1"/>
    <property type="match status" value="1"/>
</dbReference>
<keyword evidence="2" id="KW-0813">Transport</keyword>
<keyword evidence="4" id="KW-0547">Nucleotide-binding</keyword>
<keyword evidence="3" id="KW-1003">Cell membrane</keyword>
<feature type="domain" description="ABC transporter" evidence="11">
    <location>
        <begin position="2"/>
        <end position="240"/>
    </location>
</feature>
<dbReference type="SMART" id="SM00382">
    <property type="entry name" value="AAA"/>
    <property type="match status" value="1"/>
</dbReference>
<gene>
    <name evidence="12" type="ORF">HMPREF3192_00805</name>
</gene>
<evidence type="ECO:0000256" key="1">
    <source>
        <dbReference type="ARBA" id="ARBA00005417"/>
    </source>
</evidence>
<dbReference type="Gene3D" id="3.40.50.300">
    <property type="entry name" value="P-loop containing nucleotide triphosphate hydrolases"/>
    <property type="match status" value="1"/>
</dbReference>
<evidence type="ECO:0000256" key="9">
    <source>
        <dbReference type="ARBA" id="ARBA00054718"/>
    </source>
</evidence>
<comment type="subunit">
    <text evidence="10">Homodimer. Forms a membrane-associated complex with FtsX.</text>
</comment>
<dbReference type="InterPro" id="IPR003593">
    <property type="entry name" value="AAA+_ATPase"/>
</dbReference>
<dbReference type="PROSITE" id="PS50893">
    <property type="entry name" value="ABC_TRANSPORTER_2"/>
    <property type="match status" value="1"/>
</dbReference>
<dbReference type="EMBL" id="LSCR01000012">
    <property type="protein sequence ID" value="KXB34706.1"/>
    <property type="molecule type" value="Genomic_DNA"/>
</dbReference>
<dbReference type="PANTHER" id="PTHR43166">
    <property type="entry name" value="AMINO ACID IMPORT ATP-BINDING PROTEIN"/>
    <property type="match status" value="1"/>
</dbReference>
<dbReference type="InterPro" id="IPR017871">
    <property type="entry name" value="ABC_transporter-like_CS"/>
</dbReference>
<dbReference type="CDD" id="cd03258">
    <property type="entry name" value="ABC_MetN_methionine_transporter"/>
    <property type="match status" value="1"/>
</dbReference>
<dbReference type="GO" id="GO:0016887">
    <property type="term" value="F:ATP hydrolysis activity"/>
    <property type="evidence" value="ECO:0007669"/>
    <property type="project" value="InterPro"/>
</dbReference>
<dbReference type="InterPro" id="IPR003439">
    <property type="entry name" value="ABC_transporter-like_ATP-bd"/>
</dbReference>
<evidence type="ECO:0000313" key="13">
    <source>
        <dbReference type="Proteomes" id="UP000070675"/>
    </source>
</evidence>
<dbReference type="STRING" id="1393034.HMPREF3192_00805"/>
<dbReference type="OrthoDB" id="3175865at2"/>
<evidence type="ECO:0000256" key="3">
    <source>
        <dbReference type="ARBA" id="ARBA00022475"/>
    </source>
</evidence>
<dbReference type="InterPro" id="IPR041701">
    <property type="entry name" value="MetN_ABC"/>
</dbReference>
<dbReference type="Proteomes" id="UP000070675">
    <property type="component" value="Unassembled WGS sequence"/>
</dbReference>
<evidence type="ECO:0000256" key="6">
    <source>
        <dbReference type="ARBA" id="ARBA00022967"/>
    </source>
</evidence>
<dbReference type="AlphaFoldDB" id="A0A133XUS8"/>
<proteinExistence type="inferred from homology"/>
<sequence>MIRISHLTKTFASQQVHALNDVSLTIDDGDIFGIIGISGAGKSTLIRCLNLLERPDSGQIFVDNQEVTTLAGTDLQAYRRRVAMIFQNFGLFAQRTALYNVCFPLLAKNGCISENDTHKAQELLTQVGLADKAHAYPSQLSGGQQQRVAIARALACNPEYILCDEATSALDPASTEAILQLLRQINAQTGVTIVIITHSMDVVRDTCNNVAVLSSGHIVEKGSVHEVFTHPQHSITKKLLGVEGWNE</sequence>
<accession>A0A133XUS8</accession>